<dbReference type="Proteomes" id="UP000886501">
    <property type="component" value="Unassembled WGS sequence"/>
</dbReference>
<evidence type="ECO:0000313" key="2">
    <source>
        <dbReference type="Proteomes" id="UP000886501"/>
    </source>
</evidence>
<organism evidence="1 2">
    <name type="scientific">Thelephora ganbajun</name>
    <name type="common">Ganba fungus</name>
    <dbReference type="NCBI Taxonomy" id="370292"/>
    <lineage>
        <taxon>Eukaryota</taxon>
        <taxon>Fungi</taxon>
        <taxon>Dikarya</taxon>
        <taxon>Basidiomycota</taxon>
        <taxon>Agaricomycotina</taxon>
        <taxon>Agaricomycetes</taxon>
        <taxon>Thelephorales</taxon>
        <taxon>Thelephoraceae</taxon>
        <taxon>Thelephora</taxon>
    </lineage>
</organism>
<evidence type="ECO:0000313" key="1">
    <source>
        <dbReference type="EMBL" id="KAF9649150.1"/>
    </source>
</evidence>
<gene>
    <name evidence="1" type="ORF">BDM02DRAFT_1971481</name>
</gene>
<proteinExistence type="predicted"/>
<dbReference type="EMBL" id="MU118002">
    <property type="protein sequence ID" value="KAF9649150.1"/>
    <property type="molecule type" value="Genomic_DNA"/>
</dbReference>
<reference evidence="1" key="1">
    <citation type="submission" date="2019-10" db="EMBL/GenBank/DDBJ databases">
        <authorList>
            <consortium name="DOE Joint Genome Institute"/>
            <person name="Kuo A."/>
            <person name="Miyauchi S."/>
            <person name="Kiss E."/>
            <person name="Drula E."/>
            <person name="Kohler A."/>
            <person name="Sanchez-Garcia M."/>
            <person name="Andreopoulos B."/>
            <person name="Barry K.W."/>
            <person name="Bonito G."/>
            <person name="Buee M."/>
            <person name="Carver A."/>
            <person name="Chen C."/>
            <person name="Cichocki N."/>
            <person name="Clum A."/>
            <person name="Culley D."/>
            <person name="Crous P.W."/>
            <person name="Fauchery L."/>
            <person name="Girlanda M."/>
            <person name="Hayes R."/>
            <person name="Keri Z."/>
            <person name="Labutti K."/>
            <person name="Lipzen A."/>
            <person name="Lombard V."/>
            <person name="Magnuson J."/>
            <person name="Maillard F."/>
            <person name="Morin E."/>
            <person name="Murat C."/>
            <person name="Nolan M."/>
            <person name="Ohm R."/>
            <person name="Pangilinan J."/>
            <person name="Pereira M."/>
            <person name="Perotto S."/>
            <person name="Peter M."/>
            <person name="Riley R."/>
            <person name="Sitrit Y."/>
            <person name="Stielow B."/>
            <person name="Szollosi G."/>
            <person name="Zifcakova L."/>
            <person name="Stursova M."/>
            <person name="Spatafora J.W."/>
            <person name="Tedersoo L."/>
            <person name="Vaario L.-M."/>
            <person name="Yamada A."/>
            <person name="Yan M."/>
            <person name="Wang P."/>
            <person name="Xu J."/>
            <person name="Bruns T."/>
            <person name="Baldrian P."/>
            <person name="Vilgalys R."/>
            <person name="Henrissat B."/>
            <person name="Grigoriev I.V."/>
            <person name="Hibbett D."/>
            <person name="Nagy L.G."/>
            <person name="Martin F.M."/>
        </authorList>
    </citation>
    <scope>NUCLEOTIDE SEQUENCE</scope>
    <source>
        <strain evidence="1">P2</strain>
    </source>
</reference>
<protein>
    <submittedName>
        <fullName evidence="1">Uncharacterized protein</fullName>
    </submittedName>
</protein>
<accession>A0ACB6ZHA2</accession>
<name>A0ACB6ZHA2_THEGA</name>
<keyword evidence="2" id="KW-1185">Reference proteome</keyword>
<comment type="caution">
    <text evidence="1">The sequence shown here is derived from an EMBL/GenBank/DDBJ whole genome shotgun (WGS) entry which is preliminary data.</text>
</comment>
<sequence>MKARSRGTNVPSILSAVSRDAAIYFALIASSHFLVVVMYSVVRPILRAVATVGNTAFIPMMITRIIISLKKVANTRQPQLSLEVPNRVPTSVQDSRPPRQVEGQG</sequence>
<reference evidence="1" key="2">
    <citation type="journal article" date="2020" name="Nat. Commun.">
        <title>Large-scale genome sequencing of mycorrhizal fungi provides insights into the early evolution of symbiotic traits.</title>
        <authorList>
            <person name="Miyauchi S."/>
            <person name="Kiss E."/>
            <person name="Kuo A."/>
            <person name="Drula E."/>
            <person name="Kohler A."/>
            <person name="Sanchez-Garcia M."/>
            <person name="Morin E."/>
            <person name="Andreopoulos B."/>
            <person name="Barry K.W."/>
            <person name="Bonito G."/>
            <person name="Buee M."/>
            <person name="Carver A."/>
            <person name="Chen C."/>
            <person name="Cichocki N."/>
            <person name="Clum A."/>
            <person name="Culley D."/>
            <person name="Crous P.W."/>
            <person name="Fauchery L."/>
            <person name="Girlanda M."/>
            <person name="Hayes R.D."/>
            <person name="Keri Z."/>
            <person name="LaButti K."/>
            <person name="Lipzen A."/>
            <person name="Lombard V."/>
            <person name="Magnuson J."/>
            <person name="Maillard F."/>
            <person name="Murat C."/>
            <person name="Nolan M."/>
            <person name="Ohm R.A."/>
            <person name="Pangilinan J."/>
            <person name="Pereira M.F."/>
            <person name="Perotto S."/>
            <person name="Peter M."/>
            <person name="Pfister S."/>
            <person name="Riley R."/>
            <person name="Sitrit Y."/>
            <person name="Stielow J.B."/>
            <person name="Szollosi G."/>
            <person name="Zifcakova L."/>
            <person name="Stursova M."/>
            <person name="Spatafora J.W."/>
            <person name="Tedersoo L."/>
            <person name="Vaario L.M."/>
            <person name="Yamada A."/>
            <person name="Yan M."/>
            <person name="Wang P."/>
            <person name="Xu J."/>
            <person name="Bruns T."/>
            <person name="Baldrian P."/>
            <person name="Vilgalys R."/>
            <person name="Dunand C."/>
            <person name="Henrissat B."/>
            <person name="Grigoriev I.V."/>
            <person name="Hibbett D."/>
            <person name="Nagy L.G."/>
            <person name="Martin F.M."/>
        </authorList>
    </citation>
    <scope>NUCLEOTIDE SEQUENCE</scope>
    <source>
        <strain evidence="1">P2</strain>
    </source>
</reference>